<organism evidence="8 9">
    <name type="scientific">Leuconostoc pseudomesenteroides</name>
    <dbReference type="NCBI Taxonomy" id="33968"/>
    <lineage>
        <taxon>Bacteria</taxon>
        <taxon>Bacillati</taxon>
        <taxon>Bacillota</taxon>
        <taxon>Bacilli</taxon>
        <taxon>Lactobacillales</taxon>
        <taxon>Lactobacillaceae</taxon>
        <taxon>Leuconostoc</taxon>
    </lineage>
</organism>
<evidence type="ECO:0000313" key="9">
    <source>
        <dbReference type="Proteomes" id="UP000321296"/>
    </source>
</evidence>
<dbReference type="Gene3D" id="3.40.50.2300">
    <property type="match status" value="2"/>
</dbReference>
<dbReference type="PANTHER" id="PTHR30146:SF148">
    <property type="entry name" value="HTH-TYPE TRANSCRIPTIONAL REPRESSOR PURR-RELATED"/>
    <property type="match status" value="1"/>
</dbReference>
<evidence type="ECO:0000256" key="1">
    <source>
        <dbReference type="ARBA" id="ARBA00022491"/>
    </source>
</evidence>
<dbReference type="Pfam" id="PF00356">
    <property type="entry name" value="LacI"/>
    <property type="match status" value="1"/>
</dbReference>
<keyword evidence="1" id="KW-0678">Repressor</keyword>
<dbReference type="EMBL" id="JARGDN010000009">
    <property type="protein sequence ID" value="MDG9734058.1"/>
    <property type="molecule type" value="Genomic_DNA"/>
</dbReference>
<dbReference type="Proteomes" id="UP001529201">
    <property type="component" value="Unassembled WGS sequence"/>
</dbReference>
<reference evidence="8 9" key="1">
    <citation type="submission" date="2019-06" db="EMBL/GenBank/DDBJ databases">
        <title>Genome analyses of bacteria isolated from kimchi.</title>
        <authorList>
            <person name="Lee S."/>
            <person name="Ahn S."/>
            <person name="Roh S."/>
        </authorList>
    </citation>
    <scope>NUCLEOTIDE SEQUENCE [LARGE SCALE GENOMIC DNA]</scope>
    <source>
        <strain evidence="8 9">CBA3630</strain>
    </source>
</reference>
<evidence type="ECO:0000259" key="5">
    <source>
        <dbReference type="PROSITE" id="PS50932"/>
    </source>
</evidence>
<dbReference type="Pfam" id="PF13377">
    <property type="entry name" value="Peripla_BP_3"/>
    <property type="match status" value="1"/>
</dbReference>
<keyword evidence="2" id="KW-0805">Transcription regulation</keyword>
<dbReference type="InterPro" id="IPR001387">
    <property type="entry name" value="Cro/C1-type_HTH"/>
</dbReference>
<dbReference type="KEGG" id="lpse:FGL85_06880"/>
<keyword evidence="3 7" id="KW-0238">DNA-binding</keyword>
<feature type="domain" description="HTH lacI-type" evidence="5">
    <location>
        <begin position="4"/>
        <end position="59"/>
    </location>
</feature>
<keyword evidence="4" id="KW-0804">Transcription</keyword>
<dbReference type="PROSITE" id="PS50932">
    <property type="entry name" value="HTH_LACI_2"/>
    <property type="match status" value="1"/>
</dbReference>
<dbReference type="PROSITE" id="PS00356">
    <property type="entry name" value="HTH_LACI_1"/>
    <property type="match status" value="1"/>
</dbReference>
<dbReference type="Proteomes" id="UP000321296">
    <property type="component" value="Chromosome"/>
</dbReference>
<gene>
    <name evidence="8" type="ORF">FGL85_06880</name>
    <name evidence="7" type="ORF">P1N92_07995</name>
</gene>
<dbReference type="GO" id="GO:0003700">
    <property type="term" value="F:DNA-binding transcription factor activity"/>
    <property type="evidence" value="ECO:0007669"/>
    <property type="project" value="TreeGrafter"/>
</dbReference>
<proteinExistence type="predicted"/>
<dbReference type="RefSeq" id="WP_010281901.1">
    <property type="nucleotide sequence ID" value="NZ_BMBO01000005.1"/>
</dbReference>
<dbReference type="InterPro" id="IPR010982">
    <property type="entry name" value="Lambda_DNA-bd_dom_sf"/>
</dbReference>
<dbReference type="InterPro" id="IPR028082">
    <property type="entry name" value="Peripla_BP_I"/>
</dbReference>
<evidence type="ECO:0000256" key="4">
    <source>
        <dbReference type="ARBA" id="ARBA00023163"/>
    </source>
</evidence>
<dbReference type="SUPFAM" id="SSF53822">
    <property type="entry name" value="Periplasmic binding protein-like I"/>
    <property type="match status" value="1"/>
</dbReference>
<dbReference type="AlphaFoldDB" id="A0A5B8T559"/>
<dbReference type="Gene3D" id="1.10.260.40">
    <property type="entry name" value="lambda repressor-like DNA-binding domains"/>
    <property type="match status" value="1"/>
</dbReference>
<keyword evidence="10" id="KW-1185">Reference proteome</keyword>
<evidence type="ECO:0000313" key="10">
    <source>
        <dbReference type="Proteomes" id="UP001529201"/>
    </source>
</evidence>
<evidence type="ECO:0000259" key="6">
    <source>
        <dbReference type="PROSITE" id="PS50943"/>
    </source>
</evidence>
<dbReference type="SMART" id="SM00354">
    <property type="entry name" value="HTH_LACI"/>
    <property type="match status" value="1"/>
</dbReference>
<protein>
    <submittedName>
        <fullName evidence="7">LacI family DNA-binding transcriptional regulator</fullName>
    </submittedName>
    <submittedName>
        <fullName evidence="8">LacI family transcriptional regulator</fullName>
    </submittedName>
</protein>
<dbReference type="InterPro" id="IPR000843">
    <property type="entry name" value="HTH_LacI"/>
</dbReference>
<dbReference type="GO" id="GO:0000976">
    <property type="term" value="F:transcription cis-regulatory region binding"/>
    <property type="evidence" value="ECO:0007669"/>
    <property type="project" value="TreeGrafter"/>
</dbReference>
<name>A0A5B8T559_LEUPS</name>
<dbReference type="PANTHER" id="PTHR30146">
    <property type="entry name" value="LACI-RELATED TRANSCRIPTIONAL REPRESSOR"/>
    <property type="match status" value="1"/>
</dbReference>
<feature type="domain" description="HTH cro/C1-type" evidence="6">
    <location>
        <begin position="2"/>
        <end position="49"/>
    </location>
</feature>
<sequence length="333" mass="36490">MHKISIKDVAKKANVSITAVSQILNNKGDRFSAETIKKVLQARDELGYVPNSAARNLKVRHSRLIGIIVPSFRMPFFADIIQSMQDNAPEDVNLVFIGSTADNLQSSIYSLVERGVQALIFGRPIPNRDVVNAFLKKRHIPYLVLDQNADINAQDMVQTNEFTGGSLAASHLLSLGHRDIALILPNDLTDNMRQRRAGFLDTLSAANVTPISVISAALSKHGGLAVVHQLIQSQATAAFILNDEMAIGVLRGLTWQNVKVPEDISIVGYDDTDYAEFVVPSLTTIAQPVAEIGQSALNMILQRLAHPNLPYQTAFFDVKLVIRESTAQLSTDQ</sequence>
<accession>A0A5B8T559</accession>
<dbReference type="PROSITE" id="PS50943">
    <property type="entry name" value="HTH_CROC1"/>
    <property type="match status" value="1"/>
</dbReference>
<dbReference type="EMBL" id="CP042383">
    <property type="protein sequence ID" value="QEA42250.1"/>
    <property type="molecule type" value="Genomic_DNA"/>
</dbReference>
<dbReference type="CDD" id="cd01392">
    <property type="entry name" value="HTH_LacI"/>
    <property type="match status" value="1"/>
</dbReference>
<evidence type="ECO:0000313" key="7">
    <source>
        <dbReference type="EMBL" id="MDG9734058.1"/>
    </source>
</evidence>
<reference evidence="7 10" key="2">
    <citation type="submission" date="2023-02" db="EMBL/GenBank/DDBJ databases">
        <title>Antimicrobial susceptibility testing and tentative epidemiological cut-off values for Lactobacillaceae family species intended for ingestion.</title>
        <authorList>
            <person name="Noehr-Meldgaard K."/>
            <person name="Struve C."/>
            <person name="Ingmer H."/>
            <person name="Koza A."/>
            <person name="Al-Nakeeb K."/>
            <person name="Agersoe Y."/>
        </authorList>
    </citation>
    <scope>NUCLEOTIDE SEQUENCE [LARGE SCALE GENOMIC DNA]</scope>
    <source>
        <strain evidence="7 10">DSM 20193</strain>
    </source>
</reference>
<dbReference type="GeneID" id="64344604"/>
<dbReference type="SUPFAM" id="SSF47413">
    <property type="entry name" value="lambda repressor-like DNA-binding domains"/>
    <property type="match status" value="1"/>
</dbReference>
<evidence type="ECO:0000256" key="2">
    <source>
        <dbReference type="ARBA" id="ARBA00023015"/>
    </source>
</evidence>
<dbReference type="NCBIfam" id="NF047341">
    <property type="entry name" value="lactose_RbsR"/>
    <property type="match status" value="1"/>
</dbReference>
<evidence type="ECO:0000256" key="3">
    <source>
        <dbReference type="ARBA" id="ARBA00023125"/>
    </source>
</evidence>
<dbReference type="InterPro" id="IPR046335">
    <property type="entry name" value="LacI/GalR-like_sensor"/>
</dbReference>
<evidence type="ECO:0000313" key="8">
    <source>
        <dbReference type="EMBL" id="QEA42250.1"/>
    </source>
</evidence>